<gene>
    <name evidence="2" type="ORF">PR002_g33208</name>
</gene>
<evidence type="ECO:0000256" key="1">
    <source>
        <dbReference type="SAM" id="MobiDB-lite"/>
    </source>
</evidence>
<evidence type="ECO:0000313" key="2">
    <source>
        <dbReference type="EMBL" id="KAE8950653.1"/>
    </source>
</evidence>
<sequence length="60" mass="6246">MVSSGTARQRAAESGGSWGHQDLQARALQVQADGSMALRALDLVANDVVVEMSMSTLLAS</sequence>
<reference evidence="2 3" key="1">
    <citation type="submission" date="2018-09" db="EMBL/GenBank/DDBJ databases">
        <title>Genomic investigation of the strawberry pathogen Phytophthora fragariae indicates pathogenicity is determined by transcriptional variation in three key races.</title>
        <authorList>
            <person name="Adams T.M."/>
            <person name="Armitage A.D."/>
            <person name="Sobczyk M.K."/>
            <person name="Bates H.J."/>
            <person name="Dunwell J.M."/>
            <person name="Nellist C.F."/>
            <person name="Harrison R.J."/>
        </authorList>
    </citation>
    <scope>NUCLEOTIDE SEQUENCE [LARGE SCALE GENOMIC DNA]</scope>
    <source>
        <strain evidence="2 3">SCRP324</strain>
    </source>
</reference>
<dbReference type="OrthoDB" id="10314847at2759"/>
<accession>A0A6A3G0K1</accession>
<feature type="region of interest" description="Disordered" evidence="1">
    <location>
        <begin position="1"/>
        <end position="20"/>
    </location>
</feature>
<organism evidence="2 3">
    <name type="scientific">Phytophthora rubi</name>
    <dbReference type="NCBI Taxonomy" id="129364"/>
    <lineage>
        <taxon>Eukaryota</taxon>
        <taxon>Sar</taxon>
        <taxon>Stramenopiles</taxon>
        <taxon>Oomycota</taxon>
        <taxon>Peronosporomycetes</taxon>
        <taxon>Peronosporales</taxon>
        <taxon>Peronosporaceae</taxon>
        <taxon>Phytophthora</taxon>
    </lineage>
</organism>
<dbReference type="Proteomes" id="UP000435112">
    <property type="component" value="Unassembled WGS sequence"/>
</dbReference>
<dbReference type="EMBL" id="QXFU01013642">
    <property type="protein sequence ID" value="KAE8950653.1"/>
    <property type="molecule type" value="Genomic_DNA"/>
</dbReference>
<comment type="caution">
    <text evidence="2">The sequence shown here is derived from an EMBL/GenBank/DDBJ whole genome shotgun (WGS) entry which is preliminary data.</text>
</comment>
<name>A0A6A3G0K1_9STRA</name>
<proteinExistence type="predicted"/>
<evidence type="ECO:0000313" key="3">
    <source>
        <dbReference type="Proteomes" id="UP000435112"/>
    </source>
</evidence>
<protein>
    <submittedName>
        <fullName evidence="2">Uncharacterized protein</fullName>
    </submittedName>
</protein>
<dbReference type="AlphaFoldDB" id="A0A6A3G0K1"/>